<dbReference type="AlphaFoldDB" id="A0A914KQY0"/>
<dbReference type="Proteomes" id="UP000887563">
    <property type="component" value="Unplaced"/>
</dbReference>
<keyword evidence="2" id="KW-1185">Reference proteome</keyword>
<reference evidence="3" key="1">
    <citation type="submission" date="2022-11" db="UniProtKB">
        <authorList>
            <consortium name="WormBaseParasite"/>
        </authorList>
    </citation>
    <scope>IDENTIFICATION</scope>
</reference>
<accession>A0A914KQY0</accession>
<name>A0A914KQY0_MELIC</name>
<sequence length="100" mass="12113">MLFNNMFQTRILLFYHKFYKRGYLFFLQCQSCFVGQVHLTILPKFFYVLYKNPSYSELFIFKIPLVAYPPCLLRLWALSVLFTFQISSFSLFIFILHVLQ</sequence>
<evidence type="ECO:0000313" key="3">
    <source>
        <dbReference type="WBParaSite" id="Minc3s00081g03893"/>
    </source>
</evidence>
<evidence type="ECO:0000256" key="1">
    <source>
        <dbReference type="SAM" id="Phobius"/>
    </source>
</evidence>
<keyword evidence="1" id="KW-0472">Membrane</keyword>
<keyword evidence="1" id="KW-1133">Transmembrane helix</keyword>
<keyword evidence="1" id="KW-0812">Transmembrane</keyword>
<proteinExistence type="predicted"/>
<feature type="transmembrane region" description="Helical" evidence="1">
    <location>
        <begin position="75"/>
        <end position="99"/>
    </location>
</feature>
<protein>
    <submittedName>
        <fullName evidence="3">Candidate secreted effector</fullName>
    </submittedName>
</protein>
<organism evidence="2 3">
    <name type="scientific">Meloidogyne incognita</name>
    <name type="common">Southern root-knot nematode worm</name>
    <name type="synonym">Oxyuris incognita</name>
    <dbReference type="NCBI Taxonomy" id="6306"/>
    <lineage>
        <taxon>Eukaryota</taxon>
        <taxon>Metazoa</taxon>
        <taxon>Ecdysozoa</taxon>
        <taxon>Nematoda</taxon>
        <taxon>Chromadorea</taxon>
        <taxon>Rhabditida</taxon>
        <taxon>Tylenchina</taxon>
        <taxon>Tylenchomorpha</taxon>
        <taxon>Tylenchoidea</taxon>
        <taxon>Meloidogynidae</taxon>
        <taxon>Meloidogyninae</taxon>
        <taxon>Meloidogyne</taxon>
        <taxon>Meloidogyne incognita group</taxon>
    </lineage>
</organism>
<evidence type="ECO:0000313" key="2">
    <source>
        <dbReference type="Proteomes" id="UP000887563"/>
    </source>
</evidence>
<dbReference type="WBParaSite" id="Minc3s00081g03893">
    <property type="protein sequence ID" value="Minc3s00081g03893"/>
    <property type="gene ID" value="Minc3s00081g03893"/>
</dbReference>